<gene>
    <name evidence="1" type="ORF">METZ01_LOCUS67851</name>
</gene>
<accession>A0A381TJP7</accession>
<evidence type="ECO:0000313" key="1">
    <source>
        <dbReference type="EMBL" id="SVA14997.1"/>
    </source>
</evidence>
<organism evidence="1">
    <name type="scientific">marine metagenome</name>
    <dbReference type="NCBI Taxonomy" id="408172"/>
    <lineage>
        <taxon>unclassified sequences</taxon>
        <taxon>metagenomes</taxon>
        <taxon>ecological metagenomes</taxon>
    </lineage>
</organism>
<name>A0A381TJP7_9ZZZZ</name>
<dbReference type="AlphaFoldDB" id="A0A381TJP7"/>
<sequence length="146" mass="16350">MFRHRELFPKKSIKAVLAPILAFTKEHDMGGKTTSTQLNYLIKLLKRSDNENPLVDFYANCDIPFPRILLKTLPSRSILIKGLEFLQSVIASKNSVFDFKVIVGDNDVFLDAMKLKNLIPQTQIVSGAGHAPDLLLSKLAKILNQS</sequence>
<reference evidence="1" key="1">
    <citation type="submission" date="2018-05" db="EMBL/GenBank/DDBJ databases">
        <authorList>
            <person name="Lanie J.A."/>
            <person name="Ng W.-L."/>
            <person name="Kazmierczak K.M."/>
            <person name="Andrzejewski T.M."/>
            <person name="Davidsen T.M."/>
            <person name="Wayne K.J."/>
            <person name="Tettelin H."/>
            <person name="Glass J.I."/>
            <person name="Rusch D."/>
            <person name="Podicherti R."/>
            <person name="Tsui H.-C.T."/>
            <person name="Winkler M.E."/>
        </authorList>
    </citation>
    <scope>NUCLEOTIDE SEQUENCE</scope>
</reference>
<proteinExistence type="predicted"/>
<dbReference type="EMBL" id="UINC01004529">
    <property type="protein sequence ID" value="SVA14997.1"/>
    <property type="molecule type" value="Genomic_DNA"/>
</dbReference>
<protein>
    <submittedName>
        <fullName evidence="1">Uncharacterized protein</fullName>
    </submittedName>
</protein>